<proteinExistence type="predicted"/>
<dbReference type="GO" id="GO:0006508">
    <property type="term" value="P:proteolysis"/>
    <property type="evidence" value="ECO:0007669"/>
    <property type="project" value="UniProtKB-KW"/>
</dbReference>
<dbReference type="STRING" id="128403.WA1_39590"/>
<accession>A0A139WYQ2</accession>
<gene>
    <name evidence="1" type="ORF">WA1_39590</name>
</gene>
<sequence>MMQGTFGNKGELFFEIELITADGLNLPVDVMLDTGFTGFIAINKQDIDALEWGFIREEEMRTAQGETLFDIYFGKVLLDGQEYEIPVFVGEKLTEVLLGSEWLKILPLTANYQAGILTLG</sequence>
<dbReference type="AlphaFoldDB" id="A0A139WYQ2"/>
<keyword evidence="1" id="KW-0645">Protease</keyword>
<dbReference type="RefSeq" id="WP_026134965.1">
    <property type="nucleotide sequence ID" value="NZ_KQ976354.1"/>
</dbReference>
<dbReference type="GO" id="GO:0008233">
    <property type="term" value="F:peptidase activity"/>
    <property type="evidence" value="ECO:0007669"/>
    <property type="project" value="UniProtKB-KW"/>
</dbReference>
<dbReference type="EMBL" id="ANNX02000046">
    <property type="protein sequence ID" value="KYC37575.1"/>
    <property type="molecule type" value="Genomic_DNA"/>
</dbReference>
<name>A0A139WYQ2_9CYAN</name>
<protein>
    <submittedName>
        <fullName evidence="1">Aspartyl protease</fullName>
    </submittedName>
</protein>
<organism evidence="1 2">
    <name type="scientific">Scytonema hofmannii PCC 7110</name>
    <dbReference type="NCBI Taxonomy" id="128403"/>
    <lineage>
        <taxon>Bacteria</taxon>
        <taxon>Bacillati</taxon>
        <taxon>Cyanobacteriota</taxon>
        <taxon>Cyanophyceae</taxon>
        <taxon>Nostocales</taxon>
        <taxon>Scytonemataceae</taxon>
        <taxon>Scytonema</taxon>
    </lineage>
</organism>
<evidence type="ECO:0000313" key="1">
    <source>
        <dbReference type="EMBL" id="KYC37575.1"/>
    </source>
</evidence>
<dbReference type="Proteomes" id="UP000076925">
    <property type="component" value="Unassembled WGS sequence"/>
</dbReference>
<keyword evidence="2" id="KW-1185">Reference proteome</keyword>
<dbReference type="OrthoDB" id="460223at2"/>
<comment type="caution">
    <text evidence="1">The sequence shown here is derived from an EMBL/GenBank/DDBJ whole genome shotgun (WGS) entry which is preliminary data.</text>
</comment>
<reference evidence="1 2" key="1">
    <citation type="journal article" date="2013" name="Genome Biol. Evol.">
        <title>Genomes of Stigonematalean cyanobacteria (subsection V) and the evolution of oxygenic photosynthesis from prokaryotes to plastids.</title>
        <authorList>
            <person name="Dagan T."/>
            <person name="Roettger M."/>
            <person name="Stucken K."/>
            <person name="Landan G."/>
            <person name="Koch R."/>
            <person name="Major P."/>
            <person name="Gould S.B."/>
            <person name="Goremykin V.V."/>
            <person name="Rippka R."/>
            <person name="Tandeau de Marsac N."/>
            <person name="Gugger M."/>
            <person name="Lockhart P.J."/>
            <person name="Allen J.F."/>
            <person name="Brune I."/>
            <person name="Maus I."/>
            <person name="Puhler A."/>
            <person name="Martin W.F."/>
        </authorList>
    </citation>
    <scope>NUCLEOTIDE SEQUENCE [LARGE SCALE GENOMIC DNA]</scope>
    <source>
        <strain evidence="1 2">PCC 7110</strain>
    </source>
</reference>
<keyword evidence="1" id="KW-0378">Hydrolase</keyword>
<evidence type="ECO:0000313" key="2">
    <source>
        <dbReference type="Proteomes" id="UP000076925"/>
    </source>
</evidence>